<protein>
    <submittedName>
        <fullName evidence="8">S8 family peptidase</fullName>
    </submittedName>
</protein>
<name>A0A8T4IE55_9SPHN</name>
<accession>A0A8T4IE55</accession>
<dbReference type="PROSITE" id="PS51892">
    <property type="entry name" value="SUBTILASE"/>
    <property type="match status" value="1"/>
</dbReference>
<dbReference type="EMBL" id="JAGRQC010000002">
    <property type="protein sequence ID" value="MBR0552721.1"/>
    <property type="molecule type" value="Genomic_DNA"/>
</dbReference>
<evidence type="ECO:0000256" key="6">
    <source>
        <dbReference type="SAM" id="MobiDB-lite"/>
    </source>
</evidence>
<dbReference type="InterPro" id="IPR000209">
    <property type="entry name" value="Peptidase_S8/S53_dom"/>
</dbReference>
<dbReference type="Proteomes" id="UP000676996">
    <property type="component" value="Unassembled WGS sequence"/>
</dbReference>
<evidence type="ECO:0000256" key="3">
    <source>
        <dbReference type="ARBA" id="ARBA00022801"/>
    </source>
</evidence>
<keyword evidence="3 5" id="KW-0378">Hydrolase</keyword>
<keyword evidence="9" id="KW-1185">Reference proteome</keyword>
<dbReference type="Pfam" id="PF00082">
    <property type="entry name" value="Peptidase_S8"/>
    <property type="match status" value="1"/>
</dbReference>
<feature type="region of interest" description="Disordered" evidence="6">
    <location>
        <begin position="12"/>
        <end position="39"/>
    </location>
</feature>
<evidence type="ECO:0000313" key="8">
    <source>
        <dbReference type="EMBL" id="MBR0552721.1"/>
    </source>
</evidence>
<proteinExistence type="inferred from homology"/>
<feature type="active site" description="Charge relay system" evidence="5">
    <location>
        <position position="301"/>
    </location>
</feature>
<reference evidence="8" key="1">
    <citation type="submission" date="2021-04" db="EMBL/GenBank/DDBJ databases">
        <title>Ouciella asimina sp. nov., isolated from the surface seawater in the hydrothermal field of Okinawa Trough.</title>
        <authorList>
            <person name="Shuang W."/>
        </authorList>
    </citation>
    <scope>NUCLEOTIDE SEQUENCE</scope>
    <source>
        <strain evidence="8">LXI357</strain>
    </source>
</reference>
<keyword evidence="2 5" id="KW-0645">Protease</keyword>
<evidence type="ECO:0000256" key="2">
    <source>
        <dbReference type="ARBA" id="ARBA00022670"/>
    </source>
</evidence>
<dbReference type="CDD" id="cd04847">
    <property type="entry name" value="Peptidases_S8_Subtilisin_like_2"/>
    <property type="match status" value="1"/>
</dbReference>
<comment type="similarity">
    <text evidence="1 5">Belongs to the peptidase S8 family.</text>
</comment>
<dbReference type="SUPFAM" id="SSF52743">
    <property type="entry name" value="Subtilisin-like"/>
    <property type="match status" value="1"/>
</dbReference>
<dbReference type="InterPro" id="IPR036852">
    <property type="entry name" value="Peptidase_S8/S53_dom_sf"/>
</dbReference>
<dbReference type="GO" id="GO:0004252">
    <property type="term" value="F:serine-type endopeptidase activity"/>
    <property type="evidence" value="ECO:0007669"/>
    <property type="project" value="UniProtKB-UniRule"/>
</dbReference>
<evidence type="ECO:0000259" key="7">
    <source>
        <dbReference type="Pfam" id="PF00082"/>
    </source>
</evidence>
<sequence length="779" mass="84959">MARYDHLQLVRLPERLPRRKTGGGGPPPARNAGGHSRRLGDELDGAIAAQQRRRRPDAVDPSLILRVEMNAALLEDEWNKVGLTVLSSDEDRTMVLFASSDELDEFRTKLEAYGRGVQPGRQNPAYASFIANIDSFSEVSPRDRIGMRAREAGLVEVEDFQVGESYIVDIELWDLGRREVRERKTDDVARYAEALGAEELDRHIGPSITMVRLRCDGTVVRSLLTIEEIADLDFPPEPDLATGELVDLALGDLPELGALDADAPLIGIIDSGVNDHPLIEDIIAGAIGVPDALGTADDYGHGTFVGGIATFGDLRGQLGAGTLARHARLCSAKVVDHDGKFPNSRVTPKLMREAIGRLHDDYGCRIFVVSLGDRKKLIENGKVGPWAQTLDELVRELDIVIVVAAGNRQPRGGLRVEEAVTDYPRYLLENANRLCEPAGGMNIVTVGSLAHGDGLGPRAADNVGIRPITGAMEPSPFTRIGPGARGAIKPDFVDIGGTLLYDGPTAALRGGEVRPEAGVVSLHYQPVDRLFAARSGTSHAAPLVALKASQILARFPDASANLVRALLAGGASIPQEATARVNLLGDPAARALCGHGRVDAERAAYSDDSRVVLYAEDELPVDHFAVYQIPIPEPFQTRRGRRHVRVSLAYDPPVRHSRRDYNGVSMGFRLIRGCDTDKIFDHFRQRAPDDGPFPEMEPRFNCKLDPSSTVREKSSLQTATVTFQRDVSQYGDNYYLVVRCASGWAGDVGQQAFAVTVEIAHEAEIPLYERLRQRVRVRV</sequence>
<dbReference type="RefSeq" id="WP_284053980.1">
    <property type="nucleotide sequence ID" value="NZ_JAGRQC010000002.1"/>
</dbReference>
<evidence type="ECO:0000256" key="1">
    <source>
        <dbReference type="ARBA" id="ARBA00011073"/>
    </source>
</evidence>
<dbReference type="AlphaFoldDB" id="A0A8T4IE55"/>
<dbReference type="PANTHER" id="PTHR43806:SF11">
    <property type="entry name" value="CEREVISIN-RELATED"/>
    <property type="match status" value="1"/>
</dbReference>
<comment type="caution">
    <text evidence="8">The sequence shown here is derived from an EMBL/GenBank/DDBJ whole genome shotgun (WGS) entry which is preliminary data.</text>
</comment>
<dbReference type="Gene3D" id="3.40.50.200">
    <property type="entry name" value="Peptidase S8/S53 domain"/>
    <property type="match status" value="1"/>
</dbReference>
<dbReference type="InterPro" id="IPR050131">
    <property type="entry name" value="Peptidase_S8_subtilisin-like"/>
</dbReference>
<keyword evidence="4 5" id="KW-0720">Serine protease</keyword>
<dbReference type="PANTHER" id="PTHR43806">
    <property type="entry name" value="PEPTIDASE S8"/>
    <property type="match status" value="1"/>
</dbReference>
<evidence type="ECO:0000256" key="4">
    <source>
        <dbReference type="ARBA" id="ARBA00022825"/>
    </source>
</evidence>
<organism evidence="8 9">
    <name type="scientific">Stakelama marina</name>
    <dbReference type="NCBI Taxonomy" id="2826939"/>
    <lineage>
        <taxon>Bacteria</taxon>
        <taxon>Pseudomonadati</taxon>
        <taxon>Pseudomonadota</taxon>
        <taxon>Alphaproteobacteria</taxon>
        <taxon>Sphingomonadales</taxon>
        <taxon>Sphingomonadaceae</taxon>
        <taxon>Stakelama</taxon>
    </lineage>
</organism>
<feature type="domain" description="Peptidase S8/S53" evidence="7">
    <location>
        <begin position="264"/>
        <end position="596"/>
    </location>
</feature>
<feature type="active site" description="Charge relay system" evidence="5">
    <location>
        <position position="538"/>
    </location>
</feature>
<dbReference type="GO" id="GO:0006508">
    <property type="term" value="P:proteolysis"/>
    <property type="evidence" value="ECO:0007669"/>
    <property type="project" value="UniProtKB-KW"/>
</dbReference>
<evidence type="ECO:0000313" key="9">
    <source>
        <dbReference type="Proteomes" id="UP000676996"/>
    </source>
</evidence>
<evidence type="ECO:0000256" key="5">
    <source>
        <dbReference type="PROSITE-ProRule" id="PRU01240"/>
    </source>
</evidence>
<gene>
    <name evidence="8" type="ORF">J7S20_09415</name>
</gene>
<dbReference type="InterPro" id="IPR034074">
    <property type="entry name" value="Y4bN_pept_dom"/>
</dbReference>
<feature type="active site" description="Charge relay system" evidence="5">
    <location>
        <position position="270"/>
    </location>
</feature>